<organism evidence="1 2">
    <name type="scientific">Massilia agrisoli</name>
    <dbReference type="NCBI Taxonomy" id="2892444"/>
    <lineage>
        <taxon>Bacteria</taxon>
        <taxon>Pseudomonadati</taxon>
        <taxon>Pseudomonadota</taxon>
        <taxon>Betaproteobacteria</taxon>
        <taxon>Burkholderiales</taxon>
        <taxon>Oxalobacteraceae</taxon>
        <taxon>Telluria group</taxon>
        <taxon>Massilia</taxon>
    </lineage>
</organism>
<keyword evidence="2" id="KW-1185">Reference proteome</keyword>
<evidence type="ECO:0000313" key="1">
    <source>
        <dbReference type="EMBL" id="MCC6071799.1"/>
    </source>
</evidence>
<accession>A0ABS8IT62</accession>
<reference evidence="1 2" key="1">
    <citation type="submission" date="2021-11" db="EMBL/GenBank/DDBJ databases">
        <authorList>
            <person name="Huq M.A."/>
        </authorList>
    </citation>
    <scope>NUCLEOTIDE SEQUENCE [LARGE SCALE GENOMIC DNA]</scope>
    <source>
        <strain evidence="1 2">MAHUQ-52</strain>
    </source>
</reference>
<proteinExistence type="predicted"/>
<gene>
    <name evidence="1" type="ORF">LMJ30_12595</name>
</gene>
<comment type="caution">
    <text evidence="1">The sequence shown here is derived from an EMBL/GenBank/DDBJ whole genome shotgun (WGS) entry which is preliminary data.</text>
</comment>
<dbReference type="Proteomes" id="UP001198701">
    <property type="component" value="Unassembled WGS sequence"/>
</dbReference>
<protein>
    <submittedName>
        <fullName evidence="1">SIR2 family protein</fullName>
    </submittedName>
</protein>
<dbReference type="Pfam" id="PF13289">
    <property type="entry name" value="SIR2_2"/>
    <property type="match status" value="1"/>
</dbReference>
<dbReference type="RefSeq" id="WP_229432684.1">
    <property type="nucleotide sequence ID" value="NZ_JAJHPV010000013.1"/>
</dbReference>
<evidence type="ECO:0000313" key="2">
    <source>
        <dbReference type="Proteomes" id="UP001198701"/>
    </source>
</evidence>
<name>A0ABS8IT62_9BURK</name>
<sequence length="330" mass="37014">MALDFRKRLPEDIISNRLFQAVESCVLRTQGLSQVDIEHILWELNAARAAFAQVSSGTFAAELLATNQIRQIIGDGAVSGQSIIQVTSAIGHHIDALADKINALVYKLYSKTPSVEELDRTWMPLLTADGLQKFDKIDVVTTNYDMVLETAIRKSKTNVSLGYADGIFQEVDINQWAGESQRGLLTKLHGSVDWMRGEPEDDESTDIIIRRGNPNFYGNHSDRLILYPGFKGMASREPFNTFHTYFRKQIRAATHILFIGFAFRDEHIETILQEIGSNGQVANWNPADQPERSYLKDALHIKEPFGAQINVGLGSNSNLPSKLVEWLHSE</sequence>
<dbReference type="EMBL" id="JAJHPV010000013">
    <property type="protein sequence ID" value="MCC6071799.1"/>
    <property type="molecule type" value="Genomic_DNA"/>
</dbReference>